<feature type="region of interest" description="Disordered" evidence="2">
    <location>
        <begin position="1"/>
        <end position="20"/>
    </location>
</feature>
<keyword evidence="1" id="KW-0233">DNA recombination</keyword>
<reference evidence="3" key="1">
    <citation type="submission" date="2016-01" db="EMBL/GenBank/DDBJ databases">
        <authorList>
            <person name="Peeters C."/>
        </authorList>
    </citation>
    <scope>NUCLEOTIDE SEQUENCE [LARGE SCALE GENOMIC DNA]</scope>
    <source>
        <strain evidence="3">LMG 22937</strain>
    </source>
</reference>
<evidence type="ECO:0000256" key="1">
    <source>
        <dbReference type="ARBA" id="ARBA00023172"/>
    </source>
</evidence>
<dbReference type="GO" id="GO:0006310">
    <property type="term" value="P:DNA recombination"/>
    <property type="evidence" value="ECO:0007669"/>
    <property type="project" value="UniProtKB-KW"/>
</dbReference>
<dbReference type="SUPFAM" id="SSF56349">
    <property type="entry name" value="DNA breaking-rejoining enzymes"/>
    <property type="match status" value="1"/>
</dbReference>
<comment type="caution">
    <text evidence="3">The sequence shown here is derived from an EMBL/GenBank/DDBJ whole genome shotgun (WGS) entry which is preliminary data.</text>
</comment>
<dbReference type="Gene3D" id="1.10.443.10">
    <property type="entry name" value="Intergrase catalytic core"/>
    <property type="match status" value="1"/>
</dbReference>
<dbReference type="RefSeq" id="WP_087659543.1">
    <property type="nucleotide sequence ID" value="NZ_FCOL02000058.1"/>
</dbReference>
<sequence>MKRKNHQLDRAPLRHTVSDGEDGDRWIVKAKTDLDFNRWRCRAGTQIDAGRDELILSMAKGLRRLQPILADLSIRAIYWGGVSEWFDFLDSATGSHHPVHCIADIDRHALETFIRWLQRRPARTKSGRLSPATARSLYVGLKTVLMQCVATGELRRDCFARQPFPNAGRAYKSPPPYTKEEMQALLGALASDLRAIRTGSFVGTHADRMLVYFLLVAARTGRNPTSLCEMTRDAVRPHPLKPETHSLLTTYKRRGNSISTLSVRKPNMVEEISVLAADTSTLVSDVLDMTQDLVILAPPELRNCLWLYRRTHQWVRLGPVNAFSKKILYTSIGRFIKRHHLLGDDARAQSDGQVPLALSVMRLRKTFASRVWNLTGGDIAMTANLLGNRPHVTDTHYLAVTPEMVRNHHFLGKCLEVELRGTTKDASTVARLSKEMHVSVDEVERMLAGENNTGVGRCSSPLEGRYAPKDGHTACSAFLHCFRCPNQVVMESDLYRMYSFYWLLVKERNLIGRNQWQKVYGWVIKEIDRVIAPHFSASVMKQAKEKAYADPHPMWRDRSMLLGHNHG</sequence>
<dbReference type="GO" id="GO:0015074">
    <property type="term" value="P:DNA integration"/>
    <property type="evidence" value="ECO:0007669"/>
    <property type="project" value="InterPro"/>
</dbReference>
<name>A0A158KIN0_9BURK</name>
<evidence type="ECO:0000313" key="4">
    <source>
        <dbReference type="Proteomes" id="UP000054925"/>
    </source>
</evidence>
<evidence type="ECO:0000313" key="3">
    <source>
        <dbReference type="EMBL" id="SAL81008.1"/>
    </source>
</evidence>
<dbReference type="GO" id="GO:0003677">
    <property type="term" value="F:DNA binding"/>
    <property type="evidence" value="ECO:0007669"/>
    <property type="project" value="InterPro"/>
</dbReference>
<dbReference type="InterPro" id="IPR011010">
    <property type="entry name" value="DNA_brk_join_enz"/>
</dbReference>
<dbReference type="EMBL" id="FCOL02000058">
    <property type="protein sequence ID" value="SAL81008.1"/>
    <property type="molecule type" value="Genomic_DNA"/>
</dbReference>
<keyword evidence="4" id="KW-1185">Reference proteome</keyword>
<dbReference type="Proteomes" id="UP000054925">
    <property type="component" value="Unassembled WGS sequence"/>
</dbReference>
<organism evidence="3 4">
    <name type="scientific">Caballeronia terrestris</name>
    <dbReference type="NCBI Taxonomy" id="1226301"/>
    <lineage>
        <taxon>Bacteria</taxon>
        <taxon>Pseudomonadati</taxon>
        <taxon>Pseudomonadota</taxon>
        <taxon>Betaproteobacteria</taxon>
        <taxon>Burkholderiales</taxon>
        <taxon>Burkholderiaceae</taxon>
        <taxon>Caballeronia</taxon>
    </lineage>
</organism>
<evidence type="ECO:0008006" key="5">
    <source>
        <dbReference type="Google" id="ProtNLM"/>
    </source>
</evidence>
<protein>
    <recommendedName>
        <fullName evidence="5">Phage integrase family protein</fullName>
    </recommendedName>
</protein>
<dbReference type="OrthoDB" id="6092950at2"/>
<evidence type="ECO:0000256" key="2">
    <source>
        <dbReference type="SAM" id="MobiDB-lite"/>
    </source>
</evidence>
<accession>A0A158KIN0</accession>
<dbReference type="AlphaFoldDB" id="A0A158KIN0"/>
<dbReference type="InterPro" id="IPR013762">
    <property type="entry name" value="Integrase-like_cat_sf"/>
</dbReference>
<gene>
    <name evidence="3" type="ORF">AWB67_05738</name>
</gene>
<proteinExistence type="predicted"/>